<gene>
    <name evidence="1" type="ORF">LTS18_004448</name>
</gene>
<protein>
    <submittedName>
        <fullName evidence="1">Uncharacterized protein</fullName>
    </submittedName>
</protein>
<name>A0ACC3DY67_9PEZI</name>
<reference evidence="1" key="1">
    <citation type="submission" date="2024-09" db="EMBL/GenBank/DDBJ databases">
        <title>Black Yeasts Isolated from many extreme environments.</title>
        <authorList>
            <person name="Coleine C."/>
            <person name="Stajich J.E."/>
            <person name="Selbmann L."/>
        </authorList>
    </citation>
    <scope>NUCLEOTIDE SEQUENCE</scope>
    <source>
        <strain evidence="1">CCFEE 5737</strain>
    </source>
</reference>
<evidence type="ECO:0000313" key="2">
    <source>
        <dbReference type="Proteomes" id="UP001186974"/>
    </source>
</evidence>
<keyword evidence="2" id="KW-1185">Reference proteome</keyword>
<organism evidence="1 2">
    <name type="scientific">Coniosporium uncinatum</name>
    <dbReference type="NCBI Taxonomy" id="93489"/>
    <lineage>
        <taxon>Eukaryota</taxon>
        <taxon>Fungi</taxon>
        <taxon>Dikarya</taxon>
        <taxon>Ascomycota</taxon>
        <taxon>Pezizomycotina</taxon>
        <taxon>Dothideomycetes</taxon>
        <taxon>Dothideomycetes incertae sedis</taxon>
        <taxon>Coniosporium</taxon>
    </lineage>
</organism>
<accession>A0ACC3DY67</accession>
<dbReference type="Proteomes" id="UP001186974">
    <property type="component" value="Unassembled WGS sequence"/>
</dbReference>
<comment type="caution">
    <text evidence="1">The sequence shown here is derived from an EMBL/GenBank/DDBJ whole genome shotgun (WGS) entry which is preliminary data.</text>
</comment>
<sequence length="577" mass="63373">MVAASMLSAPPSSASHPSRKPVVNHTASTAAVLATLPSLPSQPVKDPQVLSQSQSTPIANATLTTNSISLPRTTATKLAAAAVAAGSTPPRTIAELKIDLRIIDWRCGAQTATNTECQRYILKGSKQLIDLQLTSMTDLTRASPDFEPTLLKLVVLVHCYQHVGGPPKERRLEAWRLAFLPGSADGSEPEAPVEQLMRKALGMLSTECIARGNGWTCERRVGGQKVQNCERTLQELVKQDIYSSDVKLELLLKVLEWNRTCSDHESSRQFTSVAAWKKSVMAVLPAPKPVVNRAIANNAPNEPQMPPRAQASPPIVTSPTTEKKDLVIVQIHPLPSPRASSDLTTNLNTDPASYWPKAYDTSLFEILVHADRLASPTLSHKLIRTKISRLLDARDLHDGYVYAYEVDGNNGYVKIGYTTRSVTDRHDEWSFDCNRQTKLLYPSPPPPPPPPAPPPLAAAAANILIVAAAVTTTAARPAAAAMAVLTPHARRIEALCHAELDHRRIRTYCGACLKQHVEWFDVSAAEVTAVIQKWSRWMATRPYERLQLRCGSMWALKASEVQRTMRIEQSLRRSLLL</sequence>
<dbReference type="EMBL" id="JAWDJW010000104">
    <property type="protein sequence ID" value="KAK3081643.1"/>
    <property type="molecule type" value="Genomic_DNA"/>
</dbReference>
<evidence type="ECO:0000313" key="1">
    <source>
        <dbReference type="EMBL" id="KAK3081643.1"/>
    </source>
</evidence>
<proteinExistence type="predicted"/>